<name>A0A1Y0I501_9GAMM</name>
<dbReference type="AlphaFoldDB" id="A0A1Y0I501"/>
<evidence type="ECO:0000313" key="1">
    <source>
        <dbReference type="EMBL" id="ARU54615.1"/>
    </source>
</evidence>
<dbReference type="EMBL" id="CP021425">
    <property type="protein sequence ID" value="ARU54615.1"/>
    <property type="molecule type" value="Genomic_DNA"/>
</dbReference>
<protein>
    <submittedName>
        <fullName evidence="1">Uncharacterized protein</fullName>
    </submittedName>
</protein>
<keyword evidence="2" id="KW-1185">Reference proteome</keyword>
<sequence>MKSLTNYFKFEIEQYPDLLPVVHVTTYKRLCEILEAGYIEADNICQTIKKAVTFLSYGGAYYRIIDTKDEIQWPVALMYSPDILKYADDFLPYDSGAISKKLYGKWNAELSNFDKYSVPLDSSILLTGGYVKRMFGNNLNYLLGQSVQYDEKESLPPELMNLLEFYSEPRSEFPEGVDRRRHMLELHFSKKIPISKHILWVALPDSKKEDMKKIKSLIGPDQSPVIHPFYYETPVASTASEISAEIMVAAKDFLRKIDFGWDNS</sequence>
<reference evidence="1 2" key="1">
    <citation type="submission" date="2017-05" db="EMBL/GenBank/DDBJ databases">
        <title>Genomic insights into alkan degradation activity of Oleiphilus messinensis.</title>
        <authorList>
            <person name="Kozyavkin S.A."/>
            <person name="Slesarev A.I."/>
            <person name="Golyshin P.N."/>
            <person name="Korzhenkov A."/>
            <person name="Golyshina O.N."/>
            <person name="Toshchakov S.V."/>
        </authorList>
    </citation>
    <scope>NUCLEOTIDE SEQUENCE [LARGE SCALE GENOMIC DNA]</scope>
    <source>
        <strain evidence="1 2">ME102</strain>
    </source>
</reference>
<dbReference type="RefSeq" id="WP_087459794.1">
    <property type="nucleotide sequence ID" value="NZ_CP021425.1"/>
</dbReference>
<accession>A0A1Y0I501</accession>
<dbReference type="KEGG" id="ome:OLMES_0512"/>
<evidence type="ECO:0000313" key="2">
    <source>
        <dbReference type="Proteomes" id="UP000196027"/>
    </source>
</evidence>
<dbReference type="Proteomes" id="UP000196027">
    <property type="component" value="Chromosome"/>
</dbReference>
<gene>
    <name evidence="1" type="ORF">OLMES_0512</name>
</gene>
<proteinExistence type="predicted"/>
<organism evidence="1 2">
    <name type="scientific">Oleiphilus messinensis</name>
    <dbReference type="NCBI Taxonomy" id="141451"/>
    <lineage>
        <taxon>Bacteria</taxon>
        <taxon>Pseudomonadati</taxon>
        <taxon>Pseudomonadota</taxon>
        <taxon>Gammaproteobacteria</taxon>
        <taxon>Oceanospirillales</taxon>
        <taxon>Oleiphilaceae</taxon>
        <taxon>Oleiphilus</taxon>
    </lineage>
</organism>